<dbReference type="InterPro" id="IPR016047">
    <property type="entry name" value="M23ase_b-sheet_dom"/>
</dbReference>
<name>A0ABT0E865_9GAMM</name>
<dbReference type="SUPFAM" id="SSF51261">
    <property type="entry name" value="Duplicated hybrid motif"/>
    <property type="match status" value="1"/>
</dbReference>
<dbReference type="PANTHER" id="PTHR21666:SF291">
    <property type="entry name" value="STAGE II SPORULATION PROTEIN Q"/>
    <property type="match status" value="1"/>
</dbReference>
<feature type="domain" description="M23ase beta-sheet core" evidence="1">
    <location>
        <begin position="207"/>
        <end position="301"/>
    </location>
</feature>
<dbReference type="PANTHER" id="PTHR21666">
    <property type="entry name" value="PEPTIDASE-RELATED"/>
    <property type="match status" value="1"/>
</dbReference>
<sequence>MNIIVLNSRGHQSRAVRLPRRLPALLLAVLLVIPVMAGVGAYYVMYHWGDPVLDQRMTARWQGELEAQRDALNDINRRTDEELRALTVRLADLQARLMRIDALGERLVDLAGIPGDEFDFSAPAAVGGPELPEERSLAYTAPSFTDALTDLAVTLDRREDQLSILERLMDNRRIAAKTELSGRPIVRGWLSSRFGQRTDPFSGRLTMHRGVDFAAKEGSDVIATGAGVVTFAGQRWGYGNLVEVNHGNGIATRYAHMKEVLVNAGDIVRAGDVIATVGSTGRSTGPHVHYEVLRNGRQVDPTPYIVRARR</sequence>
<proteinExistence type="predicted"/>
<gene>
    <name evidence="2" type="ORF">MU846_09575</name>
</gene>
<dbReference type="Gene3D" id="2.70.70.10">
    <property type="entry name" value="Glucose Permease (Domain IIA)"/>
    <property type="match status" value="1"/>
</dbReference>
<organism evidence="2 3">
    <name type="scientific">Alcanivorax quisquiliarum</name>
    <dbReference type="NCBI Taxonomy" id="2933565"/>
    <lineage>
        <taxon>Bacteria</taxon>
        <taxon>Pseudomonadati</taxon>
        <taxon>Pseudomonadota</taxon>
        <taxon>Gammaproteobacteria</taxon>
        <taxon>Oceanospirillales</taxon>
        <taxon>Alcanivoracaceae</taxon>
        <taxon>Alcanivorax</taxon>
    </lineage>
</organism>
<evidence type="ECO:0000313" key="2">
    <source>
        <dbReference type="EMBL" id="MCK0537960.1"/>
    </source>
</evidence>
<dbReference type="InterPro" id="IPR011055">
    <property type="entry name" value="Dup_hybrid_motif"/>
</dbReference>
<evidence type="ECO:0000313" key="3">
    <source>
        <dbReference type="Proteomes" id="UP001165524"/>
    </source>
</evidence>
<reference evidence="2" key="1">
    <citation type="submission" date="2022-04" db="EMBL/GenBank/DDBJ databases">
        <title>Alcanivorax sp. CY1518 draft genome sequence.</title>
        <authorList>
            <person name="Zhao G."/>
            <person name="An M."/>
        </authorList>
    </citation>
    <scope>NUCLEOTIDE SEQUENCE</scope>
    <source>
        <strain evidence="2">CY1518</strain>
    </source>
</reference>
<dbReference type="RefSeq" id="WP_246952081.1">
    <property type="nucleotide sequence ID" value="NZ_JALKII010000005.1"/>
</dbReference>
<dbReference type="Proteomes" id="UP001165524">
    <property type="component" value="Unassembled WGS sequence"/>
</dbReference>
<keyword evidence="3" id="KW-1185">Reference proteome</keyword>
<dbReference type="EMBL" id="JALKII010000005">
    <property type="protein sequence ID" value="MCK0537960.1"/>
    <property type="molecule type" value="Genomic_DNA"/>
</dbReference>
<dbReference type="Pfam" id="PF01551">
    <property type="entry name" value="Peptidase_M23"/>
    <property type="match status" value="1"/>
</dbReference>
<dbReference type="CDD" id="cd12797">
    <property type="entry name" value="M23_peptidase"/>
    <property type="match status" value="1"/>
</dbReference>
<evidence type="ECO:0000259" key="1">
    <source>
        <dbReference type="Pfam" id="PF01551"/>
    </source>
</evidence>
<accession>A0ABT0E865</accession>
<protein>
    <submittedName>
        <fullName evidence="2">M23 family metallopeptidase</fullName>
    </submittedName>
</protein>
<dbReference type="InterPro" id="IPR050570">
    <property type="entry name" value="Cell_wall_metabolism_enzyme"/>
</dbReference>
<comment type="caution">
    <text evidence="2">The sequence shown here is derived from an EMBL/GenBank/DDBJ whole genome shotgun (WGS) entry which is preliminary data.</text>
</comment>